<dbReference type="SUPFAM" id="SSF53335">
    <property type="entry name" value="S-adenosyl-L-methionine-dependent methyltransferases"/>
    <property type="match status" value="1"/>
</dbReference>
<sequence>MSYNENINEASVKAETPFQEDWYALGPELREEDNDLAKFVASFQSDTEAGGQITFIGSTSSGHTIADQNSVEELGRTFHGYKEGGYFLPNDEVEQDRLDLQHHLFRLVLDGKLGLAPVDEPALVLDIATGTGIWALDFAEENPSSHVIGTDLSLIQPQRASIPNCEFVRMYKNGSMRTWPFDMVHCDPSIPAPISNFYSNSTTANNIFVPQGCFQPSSTDTACVFKQAFDNLNEGGYIEVQDMMGTFLSNDNSPDHTALKRCSELMAFAKWLAEAGFVDITEVRIPVPINSWPSDPKFKEIGRYYCTVSKDTIRLIARRVRAANSTGSEGCREYKDSGILPMALHSRQEADRV</sequence>
<gene>
    <name evidence="1" type="ORF">BJ878DRAFT_476169</name>
</gene>
<organism evidence="1 2">
    <name type="scientific">Calycina marina</name>
    <dbReference type="NCBI Taxonomy" id="1763456"/>
    <lineage>
        <taxon>Eukaryota</taxon>
        <taxon>Fungi</taxon>
        <taxon>Dikarya</taxon>
        <taxon>Ascomycota</taxon>
        <taxon>Pezizomycotina</taxon>
        <taxon>Leotiomycetes</taxon>
        <taxon>Helotiales</taxon>
        <taxon>Pezizellaceae</taxon>
        <taxon>Calycina</taxon>
    </lineage>
</organism>
<keyword evidence="2" id="KW-1185">Reference proteome</keyword>
<dbReference type="OrthoDB" id="184880at2759"/>
<dbReference type="PANTHER" id="PTHR43591:SF102">
    <property type="entry name" value="S-ADENOSYL-L-METHIONINE-DEPENDENT METHYLTRANSFERASE"/>
    <property type="match status" value="1"/>
</dbReference>
<dbReference type="Proteomes" id="UP000887226">
    <property type="component" value="Unassembled WGS sequence"/>
</dbReference>
<dbReference type="CDD" id="cd02440">
    <property type="entry name" value="AdoMet_MTases"/>
    <property type="match status" value="1"/>
</dbReference>
<accession>A0A9P7ZCB1</accession>
<comment type="caution">
    <text evidence="1">The sequence shown here is derived from an EMBL/GenBank/DDBJ whole genome shotgun (WGS) entry which is preliminary data.</text>
</comment>
<dbReference type="GO" id="GO:0008168">
    <property type="term" value="F:methyltransferase activity"/>
    <property type="evidence" value="ECO:0007669"/>
    <property type="project" value="UniProtKB-KW"/>
</dbReference>
<dbReference type="Gene3D" id="3.40.50.150">
    <property type="entry name" value="Vaccinia Virus protein VP39"/>
    <property type="match status" value="1"/>
</dbReference>
<evidence type="ECO:0000313" key="1">
    <source>
        <dbReference type="EMBL" id="KAG9248808.1"/>
    </source>
</evidence>
<dbReference type="EMBL" id="MU253743">
    <property type="protein sequence ID" value="KAG9248808.1"/>
    <property type="molecule type" value="Genomic_DNA"/>
</dbReference>
<dbReference type="GO" id="GO:0032259">
    <property type="term" value="P:methylation"/>
    <property type="evidence" value="ECO:0007669"/>
    <property type="project" value="UniProtKB-KW"/>
</dbReference>
<dbReference type="AlphaFoldDB" id="A0A9P7ZCB1"/>
<name>A0A9P7ZCB1_9HELO</name>
<dbReference type="PANTHER" id="PTHR43591">
    <property type="entry name" value="METHYLTRANSFERASE"/>
    <property type="match status" value="1"/>
</dbReference>
<proteinExistence type="predicted"/>
<reference evidence="1" key="1">
    <citation type="journal article" date="2021" name="IMA Fungus">
        <title>Genomic characterization of three marine fungi, including Emericellopsis atlantica sp. nov. with signatures of a generalist lifestyle and marine biomass degradation.</title>
        <authorList>
            <person name="Hagestad O.C."/>
            <person name="Hou L."/>
            <person name="Andersen J.H."/>
            <person name="Hansen E.H."/>
            <person name="Altermark B."/>
            <person name="Li C."/>
            <person name="Kuhnert E."/>
            <person name="Cox R.J."/>
            <person name="Crous P.W."/>
            <person name="Spatafora J.W."/>
            <person name="Lail K."/>
            <person name="Amirebrahimi M."/>
            <person name="Lipzen A."/>
            <person name="Pangilinan J."/>
            <person name="Andreopoulos W."/>
            <person name="Hayes R.D."/>
            <person name="Ng V."/>
            <person name="Grigoriev I.V."/>
            <person name="Jackson S.A."/>
            <person name="Sutton T.D.S."/>
            <person name="Dobson A.D.W."/>
            <person name="Rama T."/>
        </authorList>
    </citation>
    <scope>NUCLEOTIDE SEQUENCE</scope>
    <source>
        <strain evidence="1">TRa3180A</strain>
    </source>
</reference>
<protein>
    <submittedName>
        <fullName evidence="1">S-adenosyl-L-methionine-dependent methyltransferase</fullName>
    </submittedName>
</protein>
<keyword evidence="1" id="KW-0489">Methyltransferase</keyword>
<evidence type="ECO:0000313" key="2">
    <source>
        <dbReference type="Proteomes" id="UP000887226"/>
    </source>
</evidence>
<dbReference type="InterPro" id="IPR029063">
    <property type="entry name" value="SAM-dependent_MTases_sf"/>
</dbReference>
<dbReference type="Pfam" id="PF13489">
    <property type="entry name" value="Methyltransf_23"/>
    <property type="match status" value="1"/>
</dbReference>
<keyword evidence="1" id="KW-0808">Transferase</keyword>